<proteinExistence type="predicted"/>
<evidence type="ECO:0000256" key="1">
    <source>
        <dbReference type="SAM" id="Coils"/>
    </source>
</evidence>
<protein>
    <submittedName>
        <fullName evidence="2">Uncharacterized protein</fullName>
    </submittedName>
</protein>
<keyword evidence="3" id="KW-1185">Reference proteome</keyword>
<dbReference type="AlphaFoldDB" id="A0A1H9A1C0"/>
<gene>
    <name evidence="2" type="ORF">SAMN05216548_101300</name>
</gene>
<evidence type="ECO:0000313" key="2">
    <source>
        <dbReference type="EMBL" id="SEP70470.1"/>
    </source>
</evidence>
<sequence>MEQELAETLNWIEQRETHWRLQGYFEIAEDYQRAASAIRFQQKQRAVADETSPEIRLRAFETRLRELEEKADRLQGEVDALRSRVRPA</sequence>
<evidence type="ECO:0000313" key="3">
    <source>
        <dbReference type="Proteomes" id="UP000199647"/>
    </source>
</evidence>
<dbReference type="Proteomes" id="UP000199647">
    <property type="component" value="Unassembled WGS sequence"/>
</dbReference>
<keyword evidence="1" id="KW-0175">Coiled coil</keyword>
<accession>A0A1H9A1C0</accession>
<organism evidence="2 3">
    <name type="scientific">Faunimonas pinastri</name>
    <dbReference type="NCBI Taxonomy" id="1855383"/>
    <lineage>
        <taxon>Bacteria</taxon>
        <taxon>Pseudomonadati</taxon>
        <taxon>Pseudomonadota</taxon>
        <taxon>Alphaproteobacteria</taxon>
        <taxon>Hyphomicrobiales</taxon>
        <taxon>Afifellaceae</taxon>
        <taxon>Faunimonas</taxon>
    </lineage>
</organism>
<dbReference type="STRING" id="1855383.SAMN05216548_101300"/>
<feature type="coiled-coil region" evidence="1">
    <location>
        <begin position="57"/>
        <end position="84"/>
    </location>
</feature>
<dbReference type="RefSeq" id="WP_092494812.1">
    <property type="nucleotide sequence ID" value="NZ_FOFG01000001.1"/>
</dbReference>
<reference evidence="2 3" key="1">
    <citation type="submission" date="2016-10" db="EMBL/GenBank/DDBJ databases">
        <authorList>
            <person name="de Groot N.N."/>
        </authorList>
    </citation>
    <scope>NUCLEOTIDE SEQUENCE [LARGE SCALE GENOMIC DNA]</scope>
    <source>
        <strain evidence="2 3">A52C2</strain>
    </source>
</reference>
<dbReference type="EMBL" id="FOFG01000001">
    <property type="protein sequence ID" value="SEP70470.1"/>
    <property type="molecule type" value="Genomic_DNA"/>
</dbReference>
<name>A0A1H9A1C0_9HYPH</name>